<organism evidence="4 5">
    <name type="scientific">Streptomyces solincola</name>
    <dbReference type="NCBI Taxonomy" id="2100817"/>
    <lineage>
        <taxon>Bacteria</taxon>
        <taxon>Bacillati</taxon>
        <taxon>Actinomycetota</taxon>
        <taxon>Actinomycetes</taxon>
        <taxon>Kitasatosporales</taxon>
        <taxon>Streptomycetaceae</taxon>
        <taxon>Streptomyces</taxon>
    </lineage>
</organism>
<evidence type="ECO:0000259" key="3">
    <source>
        <dbReference type="SMART" id="SM00331"/>
    </source>
</evidence>
<protein>
    <submittedName>
        <fullName evidence="4">Serine/threonine protein phosphatase</fullName>
    </submittedName>
</protein>
<dbReference type="InterPro" id="IPR029016">
    <property type="entry name" value="GAF-like_dom_sf"/>
</dbReference>
<evidence type="ECO:0000313" key="5">
    <source>
        <dbReference type="Proteomes" id="UP000239322"/>
    </source>
</evidence>
<dbReference type="Pfam" id="PF07228">
    <property type="entry name" value="SpoIIE"/>
    <property type="match status" value="1"/>
</dbReference>
<dbReference type="InterPro" id="IPR001932">
    <property type="entry name" value="PPM-type_phosphatase-like_dom"/>
</dbReference>
<dbReference type="SMART" id="SM00331">
    <property type="entry name" value="PP2C_SIG"/>
    <property type="match status" value="1"/>
</dbReference>
<dbReference type="AlphaFoldDB" id="A0A2S9Q310"/>
<feature type="region of interest" description="Disordered" evidence="2">
    <location>
        <begin position="536"/>
        <end position="556"/>
    </location>
</feature>
<name>A0A2S9Q310_9ACTN</name>
<dbReference type="Gene3D" id="3.30.450.40">
    <property type="match status" value="1"/>
</dbReference>
<proteinExistence type="predicted"/>
<dbReference type="SUPFAM" id="SSF55781">
    <property type="entry name" value="GAF domain-like"/>
    <property type="match status" value="1"/>
</dbReference>
<dbReference type="EMBL" id="PVLV01000008">
    <property type="protein sequence ID" value="PRH81064.1"/>
    <property type="molecule type" value="Genomic_DNA"/>
</dbReference>
<evidence type="ECO:0000313" key="4">
    <source>
        <dbReference type="EMBL" id="PRH81064.1"/>
    </source>
</evidence>
<dbReference type="GO" id="GO:0016791">
    <property type="term" value="F:phosphatase activity"/>
    <property type="evidence" value="ECO:0007669"/>
    <property type="project" value="TreeGrafter"/>
</dbReference>
<dbReference type="OrthoDB" id="5241041at2"/>
<dbReference type="RefSeq" id="WP_105866875.1">
    <property type="nucleotide sequence ID" value="NZ_PVLV01000008.1"/>
</dbReference>
<dbReference type="InterPro" id="IPR052016">
    <property type="entry name" value="Bact_Sigma-Reg"/>
</dbReference>
<feature type="domain" description="PPM-type phosphatase" evidence="3">
    <location>
        <begin position="314"/>
        <end position="537"/>
    </location>
</feature>
<accession>A0A2S9Q310</accession>
<dbReference type="PANTHER" id="PTHR43156:SF2">
    <property type="entry name" value="STAGE II SPORULATION PROTEIN E"/>
    <property type="match status" value="1"/>
</dbReference>
<evidence type="ECO:0000256" key="2">
    <source>
        <dbReference type="SAM" id="MobiDB-lite"/>
    </source>
</evidence>
<keyword evidence="5" id="KW-1185">Reference proteome</keyword>
<dbReference type="InterPro" id="IPR036457">
    <property type="entry name" value="PPM-type-like_dom_sf"/>
</dbReference>
<comment type="caution">
    <text evidence="4">The sequence shown here is derived from an EMBL/GenBank/DDBJ whole genome shotgun (WGS) entry which is preliminary data.</text>
</comment>
<sequence length="556" mass="57961">MENAEREATGLRDDADGVGGAWRDAPCPVVVADRAGTVAALNTAAAAAFPGLRPDTPLRRGAPPWLTAAHRALTASPDLPAPAPKSVRGSHAGRDFTAHATLTAGGRRVVWWLIDDSELSAAREALRGEREQAALLARASGELLSSLNERHCRETTARLSARYLADAAVLVSPGRGGGLPVTYGLRGADPVHAVVRADVRSVPGLTEALQGLPPTPSRWIPPDALPEWAVPPGFEGPVDSVAVIPLPGPGVPAGALILLRRGANRSSSDREEVFARLFAVRAGAALAAARMYAEQAGITATLMHELLPPRLRAVQGVEYAGGYRPSGSGERVGGDFYDVHPGAGGTADTLAVLGDVCGKGLDAAVLTGRIRNTLHALLPEADDHHRLLTLLNSALTTSRHTRFATLVLASVRRLPDGALLRLTSAGHPPPLIVRADGAVEEAATHGSLIGVLPAVHSTTATTKLAPGESCLLFTDGITEARGGPLGDTLFGTGRLRRALTGCARLPAEAIVERVQTLVADWVGPRPHDDMALTAITLPPTTRPDDADRPTQGRLTP</sequence>
<dbReference type="Gene3D" id="3.60.40.10">
    <property type="entry name" value="PPM-type phosphatase domain"/>
    <property type="match status" value="1"/>
</dbReference>
<evidence type="ECO:0000256" key="1">
    <source>
        <dbReference type="ARBA" id="ARBA00022801"/>
    </source>
</evidence>
<dbReference type="PANTHER" id="PTHR43156">
    <property type="entry name" value="STAGE II SPORULATION PROTEIN E-RELATED"/>
    <property type="match status" value="1"/>
</dbReference>
<keyword evidence="1" id="KW-0378">Hydrolase</keyword>
<dbReference type="Proteomes" id="UP000239322">
    <property type="component" value="Unassembled WGS sequence"/>
</dbReference>
<reference evidence="4 5" key="1">
    <citation type="submission" date="2018-03" db="EMBL/GenBank/DDBJ databases">
        <title>Novel Streptomyces sp. from soil.</title>
        <authorList>
            <person name="Tan G.Y.A."/>
            <person name="Lee Z.Y."/>
        </authorList>
    </citation>
    <scope>NUCLEOTIDE SEQUENCE [LARGE SCALE GENOMIC DNA]</scope>
    <source>
        <strain evidence="4 5">ST5x</strain>
    </source>
</reference>
<gene>
    <name evidence="4" type="ORF">C6N75_00770</name>
</gene>
<dbReference type="SUPFAM" id="SSF81606">
    <property type="entry name" value="PP2C-like"/>
    <property type="match status" value="1"/>
</dbReference>